<comment type="caution">
    <text evidence="3">The sequence shown here is derived from an EMBL/GenBank/DDBJ whole genome shotgun (WGS) entry which is preliminary data.</text>
</comment>
<accession>Q4REA7</accession>
<protein>
    <submittedName>
        <fullName evidence="3">(spotted green pufferfish) hypothetical protein</fullName>
    </submittedName>
</protein>
<organism evidence="3">
    <name type="scientific">Tetraodon nigroviridis</name>
    <name type="common">Spotted green pufferfish</name>
    <name type="synonym">Chelonodon nigroviridis</name>
    <dbReference type="NCBI Taxonomy" id="99883"/>
    <lineage>
        <taxon>Eukaryota</taxon>
        <taxon>Metazoa</taxon>
        <taxon>Chordata</taxon>
        <taxon>Craniata</taxon>
        <taxon>Vertebrata</taxon>
        <taxon>Euteleostomi</taxon>
        <taxon>Actinopterygii</taxon>
        <taxon>Neopterygii</taxon>
        <taxon>Teleostei</taxon>
        <taxon>Neoteleostei</taxon>
        <taxon>Acanthomorphata</taxon>
        <taxon>Eupercaria</taxon>
        <taxon>Tetraodontiformes</taxon>
        <taxon>Tetradontoidea</taxon>
        <taxon>Tetraodontidae</taxon>
        <taxon>Tetraodon</taxon>
    </lineage>
</organism>
<feature type="compositionally biased region" description="Polar residues" evidence="1">
    <location>
        <begin position="108"/>
        <end position="119"/>
    </location>
</feature>
<dbReference type="OrthoDB" id="8855799at2759"/>
<proteinExistence type="predicted"/>
<dbReference type="KEGG" id="tng:GSTEN00035844G001"/>
<name>Q4REA7_TETNG</name>
<reference evidence="3" key="1">
    <citation type="journal article" date="2004" name="Nature">
        <title>Genome duplication in the teleost fish Tetraodon nigroviridis reveals the early vertebrate proto-karyotype.</title>
        <authorList>
            <person name="Jaillon O."/>
            <person name="Aury J.-M."/>
            <person name="Brunet F."/>
            <person name="Petit J.-L."/>
            <person name="Stange-Thomann N."/>
            <person name="Mauceli E."/>
            <person name="Bouneau L."/>
            <person name="Fischer C."/>
            <person name="Ozouf-Costaz C."/>
            <person name="Bernot A."/>
            <person name="Nicaud S."/>
            <person name="Jaffe D."/>
            <person name="Fisher S."/>
            <person name="Lutfalla G."/>
            <person name="Dossat C."/>
            <person name="Segurens B."/>
            <person name="Dasilva C."/>
            <person name="Salanoubat M."/>
            <person name="Levy M."/>
            <person name="Boudet N."/>
            <person name="Castellano S."/>
            <person name="Anthouard V."/>
            <person name="Jubin C."/>
            <person name="Castelli V."/>
            <person name="Katinka M."/>
            <person name="Vacherie B."/>
            <person name="Biemont C."/>
            <person name="Skalli Z."/>
            <person name="Cattolico L."/>
            <person name="Poulain J."/>
            <person name="De Berardinis V."/>
            <person name="Cruaud C."/>
            <person name="Duprat S."/>
            <person name="Brottier P."/>
            <person name="Coutanceau J.-P."/>
            <person name="Gouzy J."/>
            <person name="Parra G."/>
            <person name="Lardier G."/>
            <person name="Chapple C."/>
            <person name="McKernan K.J."/>
            <person name="McEwan P."/>
            <person name="Bosak S."/>
            <person name="Kellis M."/>
            <person name="Volff J.-N."/>
            <person name="Guigo R."/>
            <person name="Zody M.C."/>
            <person name="Mesirov J."/>
            <person name="Lindblad-Toh K."/>
            <person name="Birren B."/>
            <person name="Nusbaum C."/>
            <person name="Kahn D."/>
            <person name="Robinson-Rechavi M."/>
            <person name="Laudet V."/>
            <person name="Schachter V."/>
            <person name="Quetier F."/>
            <person name="Saurin W."/>
            <person name="Scarpelli C."/>
            <person name="Wincker P."/>
            <person name="Lander E.S."/>
            <person name="Weissenbach J."/>
            <person name="Roest Crollius H."/>
        </authorList>
    </citation>
    <scope>NUCLEOTIDE SEQUENCE [LARGE SCALE GENOMIC DNA]</scope>
</reference>
<keyword evidence="2" id="KW-0732">Signal</keyword>
<dbReference type="AlphaFoldDB" id="Q4REA7"/>
<evidence type="ECO:0000313" key="3">
    <source>
        <dbReference type="EMBL" id="CAG13275.1"/>
    </source>
</evidence>
<reference evidence="3" key="2">
    <citation type="submission" date="2004-02" db="EMBL/GenBank/DDBJ databases">
        <authorList>
            <consortium name="Genoscope"/>
            <consortium name="Whitehead Institute Centre for Genome Research"/>
        </authorList>
    </citation>
    <scope>NUCLEOTIDE SEQUENCE</scope>
</reference>
<feature type="region of interest" description="Disordered" evidence="1">
    <location>
        <begin position="100"/>
        <end position="119"/>
    </location>
</feature>
<evidence type="ECO:0000256" key="1">
    <source>
        <dbReference type="SAM" id="MobiDB-lite"/>
    </source>
</evidence>
<sequence>MLAVWCFTVFAAVGERLAVSARPKHFIQQFSPEKHPKQGNVRVWAMTAETRLYRVVDFKDGGVWDWFSPAGWAGGRSAAAEVTYPTRLVQQIDSEEETAHLHLETRVKNSTGDTSVSWS</sequence>
<dbReference type="EMBL" id="CAAE01015129">
    <property type="protein sequence ID" value="CAG13275.1"/>
    <property type="molecule type" value="Genomic_DNA"/>
</dbReference>
<feature type="signal peptide" evidence="2">
    <location>
        <begin position="1"/>
        <end position="21"/>
    </location>
</feature>
<gene>
    <name evidence="3" type="ORF">GSTENG00035844001</name>
</gene>
<feature type="chain" id="PRO_5004242298" evidence="2">
    <location>
        <begin position="22"/>
        <end position="119"/>
    </location>
</feature>
<evidence type="ECO:0000256" key="2">
    <source>
        <dbReference type="SAM" id="SignalP"/>
    </source>
</evidence>